<keyword evidence="1" id="KW-0732">Signal</keyword>
<reference evidence="2" key="1">
    <citation type="submission" date="2018-01" db="EMBL/GenBank/DDBJ databases">
        <title>An insight into the sialome of Amazonian anophelines.</title>
        <authorList>
            <person name="Ribeiro J.M."/>
            <person name="Scarpassa V."/>
            <person name="Calvo E."/>
        </authorList>
    </citation>
    <scope>NUCLEOTIDE SEQUENCE</scope>
    <source>
        <tissue evidence="2">Salivary glands</tissue>
    </source>
</reference>
<sequence>MLPAGALVGRAGLVLVLDVVEAEWRVGGIMTTLDSASSCRLCERLWGPPPVPMERPNWKRSSGSLSSAPLSPFSVPLLVATSSVRFGLVRL</sequence>
<proteinExistence type="predicted"/>
<evidence type="ECO:0000256" key="1">
    <source>
        <dbReference type="SAM" id="SignalP"/>
    </source>
</evidence>
<dbReference type="AlphaFoldDB" id="A0A2M4B2R8"/>
<dbReference type="EMBL" id="GGFK01014013">
    <property type="protein sequence ID" value="MBW47334.1"/>
    <property type="molecule type" value="Transcribed_RNA"/>
</dbReference>
<feature type="chain" id="PRO_5014733859" evidence="1">
    <location>
        <begin position="23"/>
        <end position="91"/>
    </location>
</feature>
<name>A0A2M4B2R8_9DIPT</name>
<feature type="signal peptide" evidence="1">
    <location>
        <begin position="1"/>
        <end position="22"/>
    </location>
</feature>
<evidence type="ECO:0000313" key="2">
    <source>
        <dbReference type="EMBL" id="MBW47334.1"/>
    </source>
</evidence>
<protein>
    <submittedName>
        <fullName evidence="2">Putative secreted protein</fullName>
    </submittedName>
</protein>
<accession>A0A2M4B2R8</accession>
<organism evidence="2">
    <name type="scientific">Anopheles triannulatus</name>
    <dbReference type="NCBI Taxonomy" id="58253"/>
    <lineage>
        <taxon>Eukaryota</taxon>
        <taxon>Metazoa</taxon>
        <taxon>Ecdysozoa</taxon>
        <taxon>Arthropoda</taxon>
        <taxon>Hexapoda</taxon>
        <taxon>Insecta</taxon>
        <taxon>Pterygota</taxon>
        <taxon>Neoptera</taxon>
        <taxon>Endopterygota</taxon>
        <taxon>Diptera</taxon>
        <taxon>Nematocera</taxon>
        <taxon>Culicoidea</taxon>
        <taxon>Culicidae</taxon>
        <taxon>Anophelinae</taxon>
        <taxon>Anopheles</taxon>
    </lineage>
</organism>